<feature type="chain" id="PRO_5046282496" evidence="14">
    <location>
        <begin position="27"/>
        <end position="665"/>
    </location>
</feature>
<evidence type="ECO:0000256" key="9">
    <source>
        <dbReference type="ARBA" id="ARBA00023170"/>
    </source>
</evidence>
<evidence type="ECO:0000313" key="18">
    <source>
        <dbReference type="Proteomes" id="UP001597308"/>
    </source>
</evidence>
<keyword evidence="3 11" id="KW-0813">Transport</keyword>
<evidence type="ECO:0000256" key="3">
    <source>
        <dbReference type="ARBA" id="ARBA00022448"/>
    </source>
</evidence>
<organism evidence="17 18">
    <name type="scientific">Methylopila henanensis</name>
    <dbReference type="NCBI Taxonomy" id="873516"/>
    <lineage>
        <taxon>Bacteria</taxon>
        <taxon>Pseudomonadati</taxon>
        <taxon>Pseudomonadota</taxon>
        <taxon>Alphaproteobacteria</taxon>
        <taxon>Hyphomicrobiales</taxon>
        <taxon>Methylopilaceae</taxon>
        <taxon>Methylopila</taxon>
    </lineage>
</organism>
<gene>
    <name evidence="17" type="ORF">ACFSCV_14690</name>
</gene>
<comment type="caution">
    <text evidence="17">The sequence shown here is derived from an EMBL/GenBank/DDBJ whole genome shotgun (WGS) entry which is preliminary data.</text>
</comment>
<evidence type="ECO:0000256" key="12">
    <source>
        <dbReference type="PROSITE-ProRule" id="PRU10144"/>
    </source>
</evidence>
<dbReference type="Gene3D" id="2.170.130.10">
    <property type="entry name" value="TonB-dependent receptor, plug domain"/>
    <property type="match status" value="1"/>
</dbReference>
<dbReference type="NCBIfam" id="TIGR01785">
    <property type="entry name" value="TonB-hemin"/>
    <property type="match status" value="1"/>
</dbReference>
<comment type="similarity">
    <text evidence="2 11 13">Belongs to the TonB-dependent receptor family.</text>
</comment>
<protein>
    <submittedName>
        <fullName evidence="17">TonB-dependent receptor domain-containing protein</fullName>
    </submittedName>
</protein>
<evidence type="ECO:0000256" key="8">
    <source>
        <dbReference type="ARBA" id="ARBA00023136"/>
    </source>
</evidence>
<name>A0ABW4K9S9_9HYPH</name>
<dbReference type="InterPro" id="IPR036942">
    <property type="entry name" value="Beta-barrel_TonB_sf"/>
</dbReference>
<accession>A0ABW4K9S9</accession>
<dbReference type="PANTHER" id="PTHR30069:SF41">
    <property type="entry name" value="HEME_HEMOPEXIN UTILIZATION PROTEIN C"/>
    <property type="match status" value="1"/>
</dbReference>
<evidence type="ECO:0000313" key="17">
    <source>
        <dbReference type="EMBL" id="MFD1704251.1"/>
    </source>
</evidence>
<dbReference type="InterPro" id="IPR037066">
    <property type="entry name" value="Plug_dom_sf"/>
</dbReference>
<keyword evidence="4 11" id="KW-1134">Transmembrane beta strand</keyword>
<dbReference type="InterPro" id="IPR011276">
    <property type="entry name" value="TonB_haem/Hb_rcpt"/>
</dbReference>
<dbReference type="Pfam" id="PF00593">
    <property type="entry name" value="TonB_dep_Rec_b-barrel"/>
    <property type="match status" value="1"/>
</dbReference>
<keyword evidence="6 14" id="KW-0732">Signal</keyword>
<dbReference type="InterPro" id="IPR039426">
    <property type="entry name" value="TonB-dep_rcpt-like"/>
</dbReference>
<dbReference type="InterPro" id="IPR000531">
    <property type="entry name" value="Beta-barrel_TonB"/>
</dbReference>
<proteinExistence type="inferred from homology"/>
<dbReference type="Pfam" id="PF07715">
    <property type="entry name" value="Plug"/>
    <property type="match status" value="1"/>
</dbReference>
<evidence type="ECO:0000256" key="5">
    <source>
        <dbReference type="ARBA" id="ARBA00022692"/>
    </source>
</evidence>
<sequence>MHRRLLALMAGSAVATLLTASGSASAQVAQEEATPLEPLSVIGSSGGAAANATTIDATAVQTYGRNKIDDVLRATPGVFTRQNAQQPGVAVNIRGFEGSGRVNMMIDGVRQSFRFTGHEAAGFTYVDPNLLAGIDIMRGEVTTTGGGALAGSVNFRTLDVDDILLPGKAYGGLGRLSWGSNGVDFSEMAAAGVRTDRVDFAGAISRRQSDDYKDGDGEKVAGTSQDLLSGLVKAKVRIGDDQELSLGGVFYDNDFFANSYDQTVKNNTLSVKYRYNPDSPLIDLTSSIFYNNLKMHYTGGTGSAVGRKIEDEGIGFNFSNVSLFDLGDVGVRTANGVEYFHDQVTSEDGGVNPADGKSSTGGAFTETTFRYGMFDLTGGLRYGFYSLEGSGTPNDTYGSFNVDKSEGSFDPKITLAVNVTPWLQPYVTWGRSMRAPTTQETMLGGSHPGSVSGVYVPNPDLDSETSQGWEFGANLNRGGVFRADDVFTARANYFVKNVKNYIAAYFNASERGFQFVNVDGTTKVKGFELEARYDIGVAFASVGYTHMSSDLPSQMPGLGASQYMPDDVLTLEGGARFLERKLTVGGRYSYVSEGLVANAGSAGATAARGGDPYRLVDVYASYAHSENLTVSGKVSNLFDKQYTPFLSTTGAGQGRTFYLTTQLRF</sequence>
<evidence type="ECO:0000256" key="13">
    <source>
        <dbReference type="RuleBase" id="RU003357"/>
    </source>
</evidence>
<evidence type="ECO:0000256" key="4">
    <source>
        <dbReference type="ARBA" id="ARBA00022452"/>
    </source>
</evidence>
<keyword evidence="7 13" id="KW-0798">TonB box</keyword>
<evidence type="ECO:0000259" key="16">
    <source>
        <dbReference type="Pfam" id="PF07715"/>
    </source>
</evidence>
<feature type="domain" description="TonB-dependent receptor plug" evidence="16">
    <location>
        <begin position="49"/>
        <end position="151"/>
    </location>
</feature>
<keyword evidence="5 11" id="KW-0812">Transmembrane</keyword>
<dbReference type="RefSeq" id="WP_378800319.1">
    <property type="nucleotide sequence ID" value="NZ_JBHUER010000010.1"/>
</dbReference>
<evidence type="ECO:0000256" key="2">
    <source>
        <dbReference type="ARBA" id="ARBA00009810"/>
    </source>
</evidence>
<feature type="signal peptide" evidence="14">
    <location>
        <begin position="1"/>
        <end position="26"/>
    </location>
</feature>
<dbReference type="CDD" id="cd01347">
    <property type="entry name" value="ligand_gated_channel"/>
    <property type="match status" value="1"/>
</dbReference>
<evidence type="ECO:0000256" key="14">
    <source>
        <dbReference type="SAM" id="SignalP"/>
    </source>
</evidence>
<dbReference type="EMBL" id="JBHUER010000010">
    <property type="protein sequence ID" value="MFD1704251.1"/>
    <property type="molecule type" value="Genomic_DNA"/>
</dbReference>
<reference evidence="18" key="1">
    <citation type="journal article" date="2019" name="Int. J. Syst. Evol. Microbiol.">
        <title>The Global Catalogue of Microorganisms (GCM) 10K type strain sequencing project: providing services to taxonomists for standard genome sequencing and annotation.</title>
        <authorList>
            <consortium name="The Broad Institute Genomics Platform"/>
            <consortium name="The Broad Institute Genome Sequencing Center for Infectious Disease"/>
            <person name="Wu L."/>
            <person name="Ma J."/>
        </authorList>
    </citation>
    <scope>NUCLEOTIDE SEQUENCE [LARGE SCALE GENOMIC DNA]</scope>
    <source>
        <strain evidence="18">KCTC 23707</strain>
    </source>
</reference>
<keyword evidence="18" id="KW-1185">Reference proteome</keyword>
<dbReference type="InterPro" id="IPR012910">
    <property type="entry name" value="Plug_dom"/>
</dbReference>
<keyword evidence="8 11" id="KW-0472">Membrane</keyword>
<evidence type="ECO:0000259" key="15">
    <source>
        <dbReference type="Pfam" id="PF00593"/>
    </source>
</evidence>
<evidence type="ECO:0000256" key="11">
    <source>
        <dbReference type="PROSITE-ProRule" id="PRU01360"/>
    </source>
</evidence>
<feature type="domain" description="TonB-dependent receptor-like beta-barrel" evidence="15">
    <location>
        <begin position="247"/>
        <end position="637"/>
    </location>
</feature>
<dbReference type="SUPFAM" id="SSF56935">
    <property type="entry name" value="Porins"/>
    <property type="match status" value="1"/>
</dbReference>
<dbReference type="PROSITE" id="PS52016">
    <property type="entry name" value="TONB_DEPENDENT_REC_3"/>
    <property type="match status" value="1"/>
</dbReference>
<evidence type="ECO:0000256" key="7">
    <source>
        <dbReference type="ARBA" id="ARBA00023077"/>
    </source>
</evidence>
<evidence type="ECO:0000256" key="10">
    <source>
        <dbReference type="ARBA" id="ARBA00023237"/>
    </source>
</evidence>
<keyword evidence="9 17" id="KW-0675">Receptor</keyword>
<evidence type="ECO:0000256" key="1">
    <source>
        <dbReference type="ARBA" id="ARBA00004571"/>
    </source>
</evidence>
<feature type="short sequence motif" description="TonB C-terminal box" evidence="12">
    <location>
        <begin position="648"/>
        <end position="665"/>
    </location>
</feature>
<dbReference type="InterPro" id="IPR010917">
    <property type="entry name" value="TonB_rcpt_CS"/>
</dbReference>
<keyword evidence="10 11" id="KW-0998">Cell outer membrane</keyword>
<comment type="subcellular location">
    <subcellularLocation>
        <location evidence="1 11">Cell outer membrane</location>
        <topology evidence="1 11">Multi-pass membrane protein</topology>
    </subcellularLocation>
</comment>
<dbReference type="PROSITE" id="PS01156">
    <property type="entry name" value="TONB_DEPENDENT_REC_2"/>
    <property type="match status" value="1"/>
</dbReference>
<dbReference type="PANTHER" id="PTHR30069">
    <property type="entry name" value="TONB-DEPENDENT OUTER MEMBRANE RECEPTOR"/>
    <property type="match status" value="1"/>
</dbReference>
<evidence type="ECO:0000256" key="6">
    <source>
        <dbReference type="ARBA" id="ARBA00022729"/>
    </source>
</evidence>
<dbReference type="Gene3D" id="2.40.170.20">
    <property type="entry name" value="TonB-dependent receptor, beta-barrel domain"/>
    <property type="match status" value="1"/>
</dbReference>
<dbReference type="Proteomes" id="UP001597308">
    <property type="component" value="Unassembled WGS sequence"/>
</dbReference>